<dbReference type="GO" id="GO:0051119">
    <property type="term" value="F:sugar transmembrane transporter activity"/>
    <property type="evidence" value="ECO:0007669"/>
    <property type="project" value="InterPro"/>
</dbReference>
<dbReference type="RefSeq" id="WP_079207481.1">
    <property type="nucleotide sequence ID" value="NZ_MVGR01000004.1"/>
</dbReference>
<reference evidence="6 7" key="1">
    <citation type="submission" date="2017-02" db="EMBL/GenBank/DDBJ databases">
        <title>Genome sequence of Microcystis aeruginosa KW.</title>
        <authorList>
            <person name="Oh H.-M."/>
            <person name="Ahn C.-Y."/>
            <person name="Jeong H."/>
            <person name="Srivastava A."/>
            <person name="Lee H.-G."/>
            <person name="Kang S.-R."/>
        </authorList>
    </citation>
    <scope>NUCLEOTIDE SEQUENCE [LARGE SCALE GENOMIC DNA]</scope>
    <source>
        <strain evidence="6 7">KW</strain>
    </source>
</reference>
<dbReference type="EMBL" id="MVGR01000004">
    <property type="protein sequence ID" value="OPF16783.1"/>
    <property type="molecule type" value="Genomic_DNA"/>
</dbReference>
<dbReference type="Proteomes" id="UP000189835">
    <property type="component" value="Unassembled WGS sequence"/>
</dbReference>
<sequence length="84" mass="9590">MNIIELIGIVAGILTTVSFLPQVIKTWRYRSAKDLSLTMFICFCLGVFLWLIYGIYVSSKPIIVANFVTFILAGTILYFKIKYD</sequence>
<feature type="transmembrane region" description="Helical" evidence="5">
    <location>
        <begin position="36"/>
        <end position="56"/>
    </location>
</feature>
<keyword evidence="3 5" id="KW-1133">Transmembrane helix</keyword>
<evidence type="ECO:0000256" key="1">
    <source>
        <dbReference type="ARBA" id="ARBA00004141"/>
    </source>
</evidence>
<comment type="subcellular location">
    <subcellularLocation>
        <location evidence="1">Membrane</location>
        <topology evidence="1">Multi-pass membrane protein</topology>
    </subcellularLocation>
</comment>
<proteinExistence type="predicted"/>
<keyword evidence="4 5" id="KW-0472">Membrane</keyword>
<dbReference type="InterPro" id="IPR047662">
    <property type="entry name" value="SemiSWEET"/>
</dbReference>
<comment type="caution">
    <text evidence="6">The sequence shown here is derived from an EMBL/GenBank/DDBJ whole genome shotgun (WGS) entry which is preliminary data.</text>
</comment>
<protein>
    <recommendedName>
        <fullName evidence="8">Sugar transporter SemiSWEET</fullName>
    </recommendedName>
</protein>
<dbReference type="NCBIfam" id="NF037968">
    <property type="entry name" value="SemiSWEET_2"/>
    <property type="match status" value="1"/>
</dbReference>
<evidence type="ECO:0000256" key="5">
    <source>
        <dbReference type="SAM" id="Phobius"/>
    </source>
</evidence>
<gene>
    <name evidence="6" type="ORF">B1L04_11545</name>
</gene>
<accession>A0A1V4BQJ7</accession>
<name>A0A1V4BQJ7_MICAE</name>
<keyword evidence="2 5" id="KW-0812">Transmembrane</keyword>
<evidence type="ECO:0000313" key="7">
    <source>
        <dbReference type="Proteomes" id="UP000189835"/>
    </source>
</evidence>
<dbReference type="GO" id="GO:0016020">
    <property type="term" value="C:membrane"/>
    <property type="evidence" value="ECO:0007669"/>
    <property type="project" value="UniProtKB-SubCell"/>
</dbReference>
<dbReference type="Gene3D" id="1.20.1280.290">
    <property type="match status" value="1"/>
</dbReference>
<evidence type="ECO:0000256" key="2">
    <source>
        <dbReference type="ARBA" id="ARBA00022692"/>
    </source>
</evidence>
<evidence type="ECO:0000256" key="3">
    <source>
        <dbReference type="ARBA" id="ARBA00022989"/>
    </source>
</evidence>
<evidence type="ECO:0000256" key="4">
    <source>
        <dbReference type="ARBA" id="ARBA00023136"/>
    </source>
</evidence>
<dbReference type="AlphaFoldDB" id="A0A1V4BQJ7"/>
<organism evidence="6 7">
    <name type="scientific">Microcystis aeruginosa KW</name>
    <dbReference type="NCBI Taxonomy" id="1960155"/>
    <lineage>
        <taxon>Bacteria</taxon>
        <taxon>Bacillati</taxon>
        <taxon>Cyanobacteriota</taxon>
        <taxon>Cyanophyceae</taxon>
        <taxon>Oscillatoriophycideae</taxon>
        <taxon>Chroococcales</taxon>
        <taxon>Microcystaceae</taxon>
        <taxon>Microcystis</taxon>
    </lineage>
</organism>
<dbReference type="Pfam" id="PF04193">
    <property type="entry name" value="PQ-loop"/>
    <property type="match status" value="1"/>
</dbReference>
<feature type="transmembrane region" description="Helical" evidence="5">
    <location>
        <begin position="62"/>
        <end position="79"/>
    </location>
</feature>
<evidence type="ECO:0000313" key="6">
    <source>
        <dbReference type="EMBL" id="OPF16783.1"/>
    </source>
</evidence>
<evidence type="ECO:0008006" key="8">
    <source>
        <dbReference type="Google" id="ProtNLM"/>
    </source>
</evidence>
<feature type="transmembrane region" description="Helical" evidence="5">
    <location>
        <begin position="6"/>
        <end position="24"/>
    </location>
</feature>
<dbReference type="InterPro" id="IPR006603">
    <property type="entry name" value="PQ-loop_rpt"/>
</dbReference>